<evidence type="ECO:0000313" key="4">
    <source>
        <dbReference type="Proteomes" id="UP000640274"/>
    </source>
</evidence>
<dbReference type="RefSeq" id="WP_199021150.1">
    <property type="nucleotide sequence ID" value="NZ_JAELUP010000103.1"/>
</dbReference>
<organism evidence="3 4">
    <name type="scientific">Paenibacillus roseus</name>
    <dbReference type="NCBI Taxonomy" id="2798579"/>
    <lineage>
        <taxon>Bacteria</taxon>
        <taxon>Bacillati</taxon>
        <taxon>Bacillota</taxon>
        <taxon>Bacilli</taxon>
        <taxon>Bacillales</taxon>
        <taxon>Paenibacillaceae</taxon>
        <taxon>Paenibacillus</taxon>
    </lineage>
</organism>
<sequence length="636" mass="71369">MNSRKWLAAIALMLLLGIQSGLSPLAHAAAGTTAYRVYQNDNLLKEFVSKDQAVGYAKYFEYSHVERINGREWVWDNYPRYKVYQDGTSRTDWEYRTYSEALNKAKTMKDVHIRDLEQPGWVYSDYTTYQLYQGDKTYNSWGFSTLAAAKKEAAKWTGSHVMNKVSNSWVWDNLSASMKEEQRKSAPIYELLVDQQPSGEVYSYLYDAIAAADQKPRSAVRNLKTGLIVHSTTAPYRALQNGRELGTFFSLDNAVKFAQSTALTQIVKDNKIYWTNVPYLQVKQGSQSLGYVHLKSSAIKLASGYSDSYTVNADGRRIWSNPKQLLYLGWNGSSASSTIVSQLSGTQGLDFNSPTWFELSSADGKLTDNSDAVLAQKLKQQGIKVLPLVHNQFDAALTTAFLKDAKAQERFIDALVSRLSALGVAGVNIDFELMSGKNRNAYSAFVAKLAQQAHANHLLVTIDVPRGSLSWNHLTAFDSEKLAASVDYIMIMAYDQYWSGSDSPGSVSGLKWAEEGIQEFLSYGIPRSKLILGIPFYSREWKLDSQSRIISSRAVPMKDIPSLIAQTGALASYDSQFSQTKYTYLKNGYTYVFWAETAETVQARLKLAKNYSLAGVAMWRLGYDSPELWPIMLQHK</sequence>
<dbReference type="EMBL" id="JAELUP010000103">
    <property type="protein sequence ID" value="MBJ6363620.1"/>
    <property type="molecule type" value="Genomic_DNA"/>
</dbReference>
<keyword evidence="3" id="KW-0378">Hydrolase</keyword>
<dbReference type="GO" id="GO:0016787">
    <property type="term" value="F:hydrolase activity"/>
    <property type="evidence" value="ECO:0007669"/>
    <property type="project" value="UniProtKB-KW"/>
</dbReference>
<dbReference type="Gene3D" id="3.20.20.80">
    <property type="entry name" value="Glycosidases"/>
    <property type="match status" value="1"/>
</dbReference>
<evidence type="ECO:0000313" key="3">
    <source>
        <dbReference type="EMBL" id="MBJ6363620.1"/>
    </source>
</evidence>
<feature type="chain" id="PRO_5038106812" evidence="1">
    <location>
        <begin position="29"/>
        <end position="636"/>
    </location>
</feature>
<dbReference type="GO" id="GO:0005975">
    <property type="term" value="P:carbohydrate metabolic process"/>
    <property type="evidence" value="ECO:0007669"/>
    <property type="project" value="InterPro"/>
</dbReference>
<keyword evidence="4" id="KW-1185">Reference proteome</keyword>
<keyword evidence="1" id="KW-0732">Signal</keyword>
<dbReference type="InterPro" id="IPR001223">
    <property type="entry name" value="Glyco_hydro18_cat"/>
</dbReference>
<comment type="caution">
    <text evidence="3">The sequence shown here is derived from an EMBL/GenBank/DDBJ whole genome shotgun (WGS) entry which is preliminary data.</text>
</comment>
<dbReference type="PANTHER" id="PTHR46066">
    <property type="entry name" value="CHITINASE DOMAIN-CONTAINING PROTEIN 1 FAMILY MEMBER"/>
    <property type="match status" value="1"/>
</dbReference>
<dbReference type="Proteomes" id="UP000640274">
    <property type="component" value="Unassembled WGS sequence"/>
</dbReference>
<dbReference type="SUPFAM" id="SSF51445">
    <property type="entry name" value="(Trans)glycosidases"/>
    <property type="match status" value="1"/>
</dbReference>
<dbReference type="InterPro" id="IPR017853">
    <property type="entry name" value="GH"/>
</dbReference>
<dbReference type="InterPro" id="IPR029070">
    <property type="entry name" value="Chitinase_insertion_sf"/>
</dbReference>
<accession>A0A934JB72</accession>
<evidence type="ECO:0000256" key="1">
    <source>
        <dbReference type="SAM" id="SignalP"/>
    </source>
</evidence>
<reference evidence="3" key="1">
    <citation type="submission" date="2020-12" db="EMBL/GenBank/DDBJ databases">
        <authorList>
            <person name="Huq M.A."/>
        </authorList>
    </citation>
    <scope>NUCLEOTIDE SEQUENCE</scope>
    <source>
        <strain evidence="3">MAHUQ-46</strain>
    </source>
</reference>
<dbReference type="PANTHER" id="PTHR46066:SF2">
    <property type="entry name" value="CHITINASE DOMAIN-CONTAINING PROTEIN 1"/>
    <property type="match status" value="1"/>
</dbReference>
<feature type="signal peptide" evidence="1">
    <location>
        <begin position="1"/>
        <end position="28"/>
    </location>
</feature>
<dbReference type="SMART" id="SM00636">
    <property type="entry name" value="Glyco_18"/>
    <property type="match status" value="1"/>
</dbReference>
<dbReference type="PROSITE" id="PS51910">
    <property type="entry name" value="GH18_2"/>
    <property type="match status" value="1"/>
</dbReference>
<protein>
    <submittedName>
        <fullName evidence="3">Glycoside hydrolase</fullName>
    </submittedName>
</protein>
<dbReference type="Gene3D" id="3.10.50.10">
    <property type="match status" value="1"/>
</dbReference>
<gene>
    <name evidence="3" type="ORF">JFN88_20635</name>
</gene>
<dbReference type="GO" id="GO:0008061">
    <property type="term" value="F:chitin binding"/>
    <property type="evidence" value="ECO:0007669"/>
    <property type="project" value="InterPro"/>
</dbReference>
<name>A0A934JB72_9BACL</name>
<evidence type="ECO:0000259" key="2">
    <source>
        <dbReference type="PROSITE" id="PS51910"/>
    </source>
</evidence>
<feature type="domain" description="GH18" evidence="2">
    <location>
        <begin position="322"/>
        <end position="636"/>
    </location>
</feature>
<dbReference type="Pfam" id="PF00704">
    <property type="entry name" value="Glyco_hydro_18"/>
    <property type="match status" value="1"/>
</dbReference>
<dbReference type="AlphaFoldDB" id="A0A934JB72"/>
<proteinExistence type="predicted"/>
<dbReference type="InterPro" id="IPR011583">
    <property type="entry name" value="Chitinase_II/V-like_cat"/>
</dbReference>